<evidence type="ECO:0000313" key="3">
    <source>
        <dbReference type="Proteomes" id="UP000815325"/>
    </source>
</evidence>
<keyword evidence="3" id="KW-1185">Reference proteome</keyword>
<dbReference type="Proteomes" id="UP000815325">
    <property type="component" value="Unassembled WGS sequence"/>
</dbReference>
<dbReference type="InterPro" id="IPR027417">
    <property type="entry name" value="P-loop_NTPase"/>
</dbReference>
<evidence type="ECO:0000259" key="1">
    <source>
        <dbReference type="Pfam" id="PF02463"/>
    </source>
</evidence>
<comment type="caution">
    <text evidence="2">The sequence shown here is derived from an EMBL/GenBank/DDBJ whole genome shotgun (WGS) entry which is preliminary data.</text>
</comment>
<gene>
    <name evidence="2" type="ORF">DUNSADRAFT_17757</name>
</gene>
<dbReference type="EMBL" id="MU070318">
    <property type="protein sequence ID" value="KAF5828346.1"/>
    <property type="molecule type" value="Genomic_DNA"/>
</dbReference>
<feature type="domain" description="RecF/RecN/SMC N-terminal" evidence="1">
    <location>
        <begin position="5"/>
        <end position="92"/>
    </location>
</feature>
<evidence type="ECO:0000313" key="2">
    <source>
        <dbReference type="EMBL" id="KAF5828346.1"/>
    </source>
</evidence>
<proteinExistence type="predicted"/>
<dbReference type="Pfam" id="PF02463">
    <property type="entry name" value="SMC_N"/>
    <property type="match status" value="1"/>
</dbReference>
<dbReference type="SUPFAM" id="SSF52540">
    <property type="entry name" value="P-loop containing nucleoside triphosphate hydrolases"/>
    <property type="match status" value="1"/>
</dbReference>
<accession>A0ABQ7G174</accession>
<name>A0ABQ7G174_DUNSA</name>
<dbReference type="Gene3D" id="3.40.50.300">
    <property type="entry name" value="P-loop containing nucleotide triphosphate hydrolases"/>
    <property type="match status" value="1"/>
</dbReference>
<dbReference type="InterPro" id="IPR003395">
    <property type="entry name" value="RecF/RecN/SMC_N"/>
</dbReference>
<reference evidence="2" key="1">
    <citation type="submission" date="2017-08" db="EMBL/GenBank/DDBJ databases">
        <authorList>
            <person name="Polle J.E."/>
            <person name="Barry K."/>
            <person name="Cushman J."/>
            <person name="Schmutz J."/>
            <person name="Tran D."/>
            <person name="Hathwaick L.T."/>
            <person name="Yim W.C."/>
            <person name="Jenkins J."/>
            <person name="Mckie-Krisberg Z.M."/>
            <person name="Prochnik S."/>
            <person name="Lindquist E."/>
            <person name="Dockter R.B."/>
            <person name="Adam C."/>
            <person name="Molina H."/>
            <person name="Bunkerborg J."/>
            <person name="Jin E."/>
            <person name="Buchheim M."/>
            <person name="Magnuson J."/>
        </authorList>
    </citation>
    <scope>NUCLEOTIDE SEQUENCE</scope>
    <source>
        <strain evidence="2">CCAP 19/18</strain>
    </source>
</reference>
<organism evidence="2 3">
    <name type="scientific">Dunaliella salina</name>
    <name type="common">Green alga</name>
    <name type="synonym">Protococcus salinus</name>
    <dbReference type="NCBI Taxonomy" id="3046"/>
    <lineage>
        <taxon>Eukaryota</taxon>
        <taxon>Viridiplantae</taxon>
        <taxon>Chlorophyta</taxon>
        <taxon>core chlorophytes</taxon>
        <taxon>Chlorophyceae</taxon>
        <taxon>CS clade</taxon>
        <taxon>Chlamydomonadales</taxon>
        <taxon>Dunaliellaceae</taxon>
        <taxon>Dunaliella</taxon>
    </lineage>
</organism>
<protein>
    <recommendedName>
        <fullName evidence="1">RecF/RecN/SMC N-terminal domain-containing protein</fullName>
    </recommendedName>
</protein>
<sequence>MIASLQSIRLSGFKCFKDDLCLEGLGCDVGFCSIIGPNGCGKSVIGECIAFALGGNRRMLRAKNGIALVNKERLHEVSASSSVGTTVDAEVELGIAAMDAESGLDKSIHIRRSLLGGGMRSKTFVRRPSEGGGGATWTSVSQARTHLEF</sequence>